<dbReference type="RefSeq" id="WP_013684092.1">
    <property type="nucleotide sequence ID" value="NC_015320.1"/>
</dbReference>
<dbReference type="HOGENOM" id="CLU_093378_2_0_2"/>
<protein>
    <recommendedName>
        <fullName evidence="2">DUF7344 domain-containing protein</fullName>
    </recommendedName>
</protein>
<dbReference type="GeneID" id="10394551"/>
<evidence type="ECO:0000259" key="2">
    <source>
        <dbReference type="Pfam" id="PF24035"/>
    </source>
</evidence>
<proteinExistence type="predicted"/>
<dbReference type="Proteomes" id="UP000008136">
    <property type="component" value="Chromosome"/>
</dbReference>
<gene>
    <name evidence="3" type="ordered locus">Arcve_1428</name>
</gene>
<accession>F2KNV4</accession>
<reference evidence="3 4" key="1">
    <citation type="submission" date="2011-03" db="EMBL/GenBank/DDBJ databases">
        <title>The complete genome of Archaeoglobus veneficus SNP6.</title>
        <authorList>
            <consortium name="US DOE Joint Genome Institute (JGI-PGF)"/>
            <person name="Lucas S."/>
            <person name="Copeland A."/>
            <person name="Lapidus A."/>
            <person name="Bruce D."/>
            <person name="Goodwin L."/>
            <person name="Pitluck S."/>
            <person name="Kyrpides N."/>
            <person name="Mavromatis K."/>
            <person name="Pagani I."/>
            <person name="Ivanova N."/>
            <person name="Mikhailova N."/>
            <person name="Lu M."/>
            <person name="Detter J.C."/>
            <person name="Tapia R."/>
            <person name="Han C."/>
            <person name="Land M."/>
            <person name="Hauser L."/>
            <person name="Markowitz V."/>
            <person name="Cheng J.-F."/>
            <person name="Hugenholtz P."/>
            <person name="Woyke T."/>
            <person name="Wu D."/>
            <person name="Spring S."/>
            <person name="Brambilla E."/>
            <person name="Klenk H.-P."/>
            <person name="Eisen J.A."/>
        </authorList>
    </citation>
    <scope>NUCLEOTIDE SEQUENCE [LARGE SCALE GENOMIC DNA]</scope>
    <source>
        <strain>SNP6</strain>
    </source>
</reference>
<dbReference type="Pfam" id="PF24035">
    <property type="entry name" value="DUF7344"/>
    <property type="match status" value="1"/>
</dbReference>
<dbReference type="KEGG" id="ave:Arcve_1428"/>
<keyword evidence="4" id="KW-1185">Reference proteome</keyword>
<dbReference type="OrthoDB" id="331021at2157"/>
<name>F2KNV4_ARCVS</name>
<dbReference type="EMBL" id="CP002588">
    <property type="protein sequence ID" value="AEA47431.1"/>
    <property type="molecule type" value="Genomic_DNA"/>
</dbReference>
<organism evidence="3 4">
    <name type="scientific">Archaeoglobus veneficus (strain DSM 11195 / SNP6)</name>
    <dbReference type="NCBI Taxonomy" id="693661"/>
    <lineage>
        <taxon>Archaea</taxon>
        <taxon>Methanobacteriati</taxon>
        <taxon>Methanobacteriota</taxon>
        <taxon>Archaeoglobi</taxon>
        <taxon>Archaeoglobales</taxon>
        <taxon>Archaeoglobaceae</taxon>
        <taxon>Archaeoglobus</taxon>
    </lineage>
</organism>
<evidence type="ECO:0000313" key="4">
    <source>
        <dbReference type="Proteomes" id="UP000008136"/>
    </source>
</evidence>
<feature type="transmembrane region" description="Helical" evidence="1">
    <location>
        <begin position="119"/>
        <end position="142"/>
    </location>
</feature>
<evidence type="ECO:0000256" key="1">
    <source>
        <dbReference type="SAM" id="Phobius"/>
    </source>
</evidence>
<keyword evidence="1" id="KW-0812">Transmembrane</keyword>
<dbReference type="STRING" id="693661.Arcve_1428"/>
<feature type="domain" description="DUF7344" evidence="2">
    <location>
        <begin position="7"/>
        <end position="79"/>
    </location>
</feature>
<keyword evidence="1" id="KW-0472">Membrane</keyword>
<evidence type="ECO:0000313" key="3">
    <source>
        <dbReference type="EMBL" id="AEA47431.1"/>
    </source>
</evidence>
<sequence>MLEQLSELISNTRRRLLLKHLVERGGESSLEDAVSYICVNEGDDECRNRKSVYISLKQTHIPKLEKARILTFDKHTNTLRLEERYMKDVKMYVEFVEGSDISWSKYYLGLAGMTTLASLYIFDLWAIIISLVFLMSSAVNIARQNRLI</sequence>
<dbReference type="AlphaFoldDB" id="F2KNV4"/>
<dbReference type="InterPro" id="IPR055768">
    <property type="entry name" value="DUF7344"/>
</dbReference>
<keyword evidence="1" id="KW-1133">Transmembrane helix</keyword>
<dbReference type="eggNOG" id="arCOG03828">
    <property type="taxonomic scope" value="Archaea"/>
</dbReference>